<feature type="signal peptide" evidence="1">
    <location>
        <begin position="1"/>
        <end position="23"/>
    </location>
</feature>
<evidence type="ECO:0000313" key="3">
    <source>
        <dbReference type="WBParaSite" id="PDA_v2.g30156.t1"/>
    </source>
</evidence>
<keyword evidence="1" id="KW-0732">Signal</keyword>
<keyword evidence="2" id="KW-1185">Reference proteome</keyword>
<name>A0A914QEP3_9BILA</name>
<dbReference type="Proteomes" id="UP000887578">
    <property type="component" value="Unplaced"/>
</dbReference>
<reference evidence="3" key="1">
    <citation type="submission" date="2022-11" db="UniProtKB">
        <authorList>
            <consortium name="WormBaseParasite"/>
        </authorList>
    </citation>
    <scope>IDENTIFICATION</scope>
</reference>
<accession>A0A914QEP3</accession>
<protein>
    <submittedName>
        <fullName evidence="3">Uncharacterized protein</fullName>
    </submittedName>
</protein>
<organism evidence="2 3">
    <name type="scientific">Panagrolaimus davidi</name>
    <dbReference type="NCBI Taxonomy" id="227884"/>
    <lineage>
        <taxon>Eukaryota</taxon>
        <taxon>Metazoa</taxon>
        <taxon>Ecdysozoa</taxon>
        <taxon>Nematoda</taxon>
        <taxon>Chromadorea</taxon>
        <taxon>Rhabditida</taxon>
        <taxon>Tylenchina</taxon>
        <taxon>Panagrolaimomorpha</taxon>
        <taxon>Panagrolaimoidea</taxon>
        <taxon>Panagrolaimidae</taxon>
        <taxon>Panagrolaimus</taxon>
    </lineage>
</organism>
<dbReference type="AlphaFoldDB" id="A0A914QEP3"/>
<proteinExistence type="predicted"/>
<dbReference type="WBParaSite" id="PDA_v2.g30156.t1">
    <property type="protein sequence ID" value="PDA_v2.g30156.t1"/>
    <property type="gene ID" value="PDA_v2.g30156"/>
</dbReference>
<sequence>MVRFISVLFIVGIALSLIEGTSGFRFKRQALPSDAPPTYPPYPGYNPGQQQQPGGYYYGNGQTYYGYQYGPYPYYGYGNTYYGGQYPPYYGAYGSYG</sequence>
<evidence type="ECO:0000313" key="2">
    <source>
        <dbReference type="Proteomes" id="UP000887578"/>
    </source>
</evidence>
<evidence type="ECO:0000256" key="1">
    <source>
        <dbReference type="SAM" id="SignalP"/>
    </source>
</evidence>
<feature type="chain" id="PRO_5037080107" evidence="1">
    <location>
        <begin position="24"/>
        <end position="97"/>
    </location>
</feature>